<reference evidence="2 3" key="1">
    <citation type="submission" date="2018-08" db="EMBL/GenBank/DDBJ databases">
        <title>A genome reference for cultivated species of the human gut microbiota.</title>
        <authorList>
            <person name="Zou Y."/>
            <person name="Xue W."/>
            <person name="Luo G."/>
        </authorList>
    </citation>
    <scope>NUCLEOTIDE SEQUENCE [LARGE SCALE GENOMIC DNA]</scope>
    <source>
        <strain evidence="2 3">TM10-1AC</strain>
    </source>
</reference>
<dbReference type="Proteomes" id="UP000262524">
    <property type="component" value="Unassembled WGS sequence"/>
</dbReference>
<name>A0A374NR14_9FIRM</name>
<evidence type="ECO:0000313" key="3">
    <source>
        <dbReference type="Proteomes" id="UP000262524"/>
    </source>
</evidence>
<gene>
    <name evidence="2" type="ORF">DXD91_05840</name>
</gene>
<accession>A0A374NR14</accession>
<proteinExistence type="predicted"/>
<feature type="coiled-coil region" evidence="1">
    <location>
        <begin position="18"/>
        <end position="45"/>
    </location>
</feature>
<sequence>MAEKELRRMSRPELIEIIYALKSNEESLQKKNAHLEEQLNDRTIQISEAGSIAEAALQLNDIFSTAQAAADDYLTSIKAANVSMEEEQKAAEKEQMLNGADE</sequence>
<evidence type="ECO:0000313" key="2">
    <source>
        <dbReference type="EMBL" id="RGI89215.1"/>
    </source>
</evidence>
<dbReference type="AlphaFoldDB" id="A0A374NR14"/>
<dbReference type="EMBL" id="QSOE01000027">
    <property type="protein sequence ID" value="RGI89215.1"/>
    <property type="molecule type" value="Genomic_DNA"/>
</dbReference>
<protein>
    <submittedName>
        <fullName evidence="2">DNA repair protein</fullName>
    </submittedName>
</protein>
<comment type="caution">
    <text evidence="2">The sequence shown here is derived from an EMBL/GenBank/DDBJ whole genome shotgun (WGS) entry which is preliminary data.</text>
</comment>
<dbReference type="RefSeq" id="WP_117982352.1">
    <property type="nucleotide sequence ID" value="NZ_CAUDZB010000022.1"/>
</dbReference>
<evidence type="ECO:0000256" key="1">
    <source>
        <dbReference type="SAM" id="Coils"/>
    </source>
</evidence>
<organism evidence="2 3">
    <name type="scientific">Anaerobutyricum hallii</name>
    <dbReference type="NCBI Taxonomy" id="39488"/>
    <lineage>
        <taxon>Bacteria</taxon>
        <taxon>Bacillati</taxon>
        <taxon>Bacillota</taxon>
        <taxon>Clostridia</taxon>
        <taxon>Lachnospirales</taxon>
        <taxon>Lachnospiraceae</taxon>
        <taxon>Anaerobutyricum</taxon>
    </lineage>
</organism>
<keyword evidence="1" id="KW-0175">Coiled coil</keyword>